<comment type="caution">
    <text evidence="2">The sequence shown here is derived from an EMBL/GenBank/DDBJ whole genome shotgun (WGS) entry which is preliminary data.</text>
</comment>
<gene>
    <name evidence="3" type="ORF">SAMN04490203_0191</name>
    <name evidence="2" type="ORF">TU78_11710</name>
</gene>
<keyword evidence="5" id="KW-1185">Reference proteome</keyword>
<feature type="signal peptide" evidence="1">
    <location>
        <begin position="1"/>
        <end position="18"/>
    </location>
</feature>
<dbReference type="OrthoDB" id="6935985at2"/>
<organism evidence="2 4">
    <name type="scientific">Pseudomonas taetrolens</name>
    <dbReference type="NCBI Taxonomy" id="47884"/>
    <lineage>
        <taxon>Bacteria</taxon>
        <taxon>Pseudomonadati</taxon>
        <taxon>Pseudomonadota</taxon>
        <taxon>Gammaproteobacteria</taxon>
        <taxon>Pseudomonadales</taxon>
        <taxon>Pseudomonadaceae</taxon>
        <taxon>Pseudomonas</taxon>
    </lineage>
</organism>
<dbReference type="STRING" id="47884.SAMN04490203_0191"/>
<reference evidence="3 5" key="2">
    <citation type="submission" date="2016-10" db="EMBL/GenBank/DDBJ databases">
        <authorList>
            <person name="Varghese N."/>
            <person name="Submissions S."/>
        </authorList>
    </citation>
    <scope>NUCLEOTIDE SEQUENCE [LARGE SCALE GENOMIC DNA]</scope>
    <source>
        <strain evidence="3 5">BS3652</strain>
    </source>
</reference>
<dbReference type="AlphaFoldDB" id="A0A0J6GT62"/>
<keyword evidence="1" id="KW-0732">Signal</keyword>
<feature type="chain" id="PRO_5005272626" evidence="1">
    <location>
        <begin position="19"/>
        <end position="247"/>
    </location>
</feature>
<accession>A0A0J6GT62</accession>
<keyword evidence="2" id="KW-0449">Lipoprotein</keyword>
<reference evidence="2 4" key="1">
    <citation type="submission" date="2015-02" db="EMBL/GenBank/DDBJ databases">
        <title>Pseudomonas helleri sp. nov. and Pseudomonas weihenstephanensis sp. nov., isolated from raw cows milk.</title>
        <authorList>
            <person name="von Neubeck M."/>
            <person name="Huptas C."/>
            <person name="Wenning M."/>
            <person name="Scherer S."/>
        </authorList>
    </citation>
    <scope>NUCLEOTIDE SEQUENCE [LARGE SCALE GENOMIC DNA]</scope>
    <source>
        <strain evidence="2 4">DSM 21104</strain>
    </source>
</reference>
<dbReference type="RefSeq" id="WP_048381360.1">
    <property type="nucleotide sequence ID" value="NZ_FNRS01000001.1"/>
</dbReference>
<dbReference type="Proteomes" id="UP000183155">
    <property type="component" value="Unassembled WGS sequence"/>
</dbReference>
<evidence type="ECO:0000313" key="4">
    <source>
        <dbReference type="Proteomes" id="UP000036395"/>
    </source>
</evidence>
<dbReference type="Proteomes" id="UP000036395">
    <property type="component" value="Unassembled WGS sequence"/>
</dbReference>
<evidence type="ECO:0000313" key="5">
    <source>
        <dbReference type="Proteomes" id="UP000183155"/>
    </source>
</evidence>
<evidence type="ECO:0000313" key="3">
    <source>
        <dbReference type="EMBL" id="SEB43926.1"/>
    </source>
</evidence>
<dbReference type="EMBL" id="FNRS01000001">
    <property type="protein sequence ID" value="SEB43926.1"/>
    <property type="molecule type" value="Genomic_DNA"/>
</dbReference>
<dbReference type="EMBL" id="JYLA01000004">
    <property type="protein sequence ID" value="KMM84865.1"/>
    <property type="molecule type" value="Genomic_DNA"/>
</dbReference>
<dbReference type="PATRIC" id="fig|47884.3.peg.2781"/>
<proteinExistence type="predicted"/>
<dbReference type="PROSITE" id="PS51257">
    <property type="entry name" value="PROKAR_LIPOPROTEIN"/>
    <property type="match status" value="1"/>
</dbReference>
<sequence length="247" mass="26313">MRKALVMSLLTLVLGGCASEPAHRDISGVWINQAAIDAAAKGGNLREALLANGPNLEWDIDAKRAQANYTNGFERVEGKLMPENKGVWQVSFYGSSATVLSLAGDQLIQAAAESDPQQSFVRSPVSVTSDAPLGSSFEAALKSAYLGGQWHIVSGQGQGGEVTFLPDGQIKGLPGSSIYALCLAGDCASMSGEYDSLWLQQGDTGAAHIFVRNGPQLEIFQALDAAQPDEMPQFYPGKREWVLKKQP</sequence>
<evidence type="ECO:0000256" key="1">
    <source>
        <dbReference type="SAM" id="SignalP"/>
    </source>
</evidence>
<name>A0A0J6GT62_PSETA</name>
<evidence type="ECO:0000313" key="2">
    <source>
        <dbReference type="EMBL" id="KMM84865.1"/>
    </source>
</evidence>
<protein>
    <submittedName>
        <fullName evidence="2">Lipoprotein</fullName>
    </submittedName>
</protein>